<dbReference type="PANTHER" id="PTHR37024">
    <property type="entry name" value="TYPE VI SECRETION SYSTEM DUF2094 AND IMPA-RELATED DOMAIN PROTEIN"/>
    <property type="match status" value="1"/>
</dbReference>
<evidence type="ECO:0000313" key="2">
    <source>
        <dbReference type="EMBL" id="SQC93465.1"/>
    </source>
</evidence>
<evidence type="ECO:0000313" key="3">
    <source>
        <dbReference type="Proteomes" id="UP000251197"/>
    </source>
</evidence>
<dbReference type="PANTHER" id="PTHR37024:SF5">
    <property type="entry name" value="IMPA N-TERMINAL DOMAIN-CONTAINING PROTEIN"/>
    <property type="match status" value="1"/>
</dbReference>
<accession>A0A2X3JF73</accession>
<dbReference type="Proteomes" id="UP000251197">
    <property type="component" value="Unassembled WGS sequence"/>
</dbReference>
<dbReference type="EMBL" id="UAVU01000010">
    <property type="protein sequence ID" value="SQC93465.1"/>
    <property type="molecule type" value="Genomic_DNA"/>
</dbReference>
<organism evidence="2 3">
    <name type="scientific">Cedecea neteri</name>
    <dbReference type="NCBI Taxonomy" id="158822"/>
    <lineage>
        <taxon>Bacteria</taxon>
        <taxon>Pseudomonadati</taxon>
        <taxon>Pseudomonadota</taxon>
        <taxon>Gammaproteobacteria</taxon>
        <taxon>Enterobacterales</taxon>
        <taxon>Enterobacteriaceae</taxon>
        <taxon>Cedecea</taxon>
    </lineage>
</organism>
<proteinExistence type="predicted"/>
<name>A0A2X3JF73_9ENTR</name>
<reference evidence="2 3" key="1">
    <citation type="submission" date="2018-06" db="EMBL/GenBank/DDBJ databases">
        <authorList>
            <consortium name="Pathogen Informatics"/>
            <person name="Doyle S."/>
        </authorList>
    </citation>
    <scope>NUCLEOTIDE SEQUENCE [LARGE SCALE GENOMIC DNA]</scope>
    <source>
        <strain evidence="2 3">NCTC12120</strain>
    </source>
</reference>
<sequence>MSSLQNLVSAYLADETLLRQQTQTRTDNWSQWLTPISDACPTGDDPGYDDDFQRVREEVNQLSGIDTGLICQLAEKLLTTTAKDIRVATYYCWARLPSGRRSRLRRRA</sequence>
<dbReference type="Pfam" id="PF06812">
    <property type="entry name" value="ImpA_N"/>
    <property type="match status" value="1"/>
</dbReference>
<dbReference type="InterPro" id="IPR010657">
    <property type="entry name" value="ImpA_N"/>
</dbReference>
<dbReference type="AlphaFoldDB" id="A0A2X3JF73"/>
<gene>
    <name evidence="2" type="ORF">NCTC12120_06579</name>
</gene>
<evidence type="ECO:0000259" key="1">
    <source>
        <dbReference type="Pfam" id="PF06812"/>
    </source>
</evidence>
<feature type="domain" description="ImpA N-terminal" evidence="1">
    <location>
        <begin position="33"/>
        <end position="104"/>
    </location>
</feature>
<protein>
    <submittedName>
        <fullName evidence="2">Uncharacterized protein conserved in bacteria</fullName>
    </submittedName>
</protein>